<feature type="chain" id="PRO_5026968399" evidence="6">
    <location>
        <begin position="22"/>
        <end position="411"/>
    </location>
</feature>
<keyword evidence="2 5" id="KW-0812">Transmembrane</keyword>
<evidence type="ECO:0000313" key="10">
    <source>
        <dbReference type="Proteomes" id="UP000507470"/>
    </source>
</evidence>
<gene>
    <name evidence="9" type="ORF">MCOR_51240</name>
</gene>
<dbReference type="Pfam" id="PF02931">
    <property type="entry name" value="Neur_chan_LBD"/>
    <property type="match status" value="1"/>
</dbReference>
<dbReference type="CDD" id="cd18989">
    <property type="entry name" value="LGIC_ECD_cation"/>
    <property type="match status" value="1"/>
</dbReference>
<dbReference type="InterPro" id="IPR006201">
    <property type="entry name" value="Neur_channel"/>
</dbReference>
<feature type="domain" description="Neurotransmitter-gated ion-channel ligand-binding" evidence="7">
    <location>
        <begin position="29"/>
        <end position="225"/>
    </location>
</feature>
<dbReference type="SUPFAM" id="SSF90112">
    <property type="entry name" value="Neurotransmitter-gated ion-channel transmembrane pore"/>
    <property type="match status" value="1"/>
</dbReference>
<accession>A0A6J8EE88</accession>
<dbReference type="GO" id="GO:0016020">
    <property type="term" value="C:membrane"/>
    <property type="evidence" value="ECO:0007669"/>
    <property type="project" value="UniProtKB-SubCell"/>
</dbReference>
<keyword evidence="10" id="KW-1185">Reference proteome</keyword>
<dbReference type="GO" id="GO:0005230">
    <property type="term" value="F:extracellular ligand-gated monoatomic ion channel activity"/>
    <property type="evidence" value="ECO:0007669"/>
    <property type="project" value="InterPro"/>
</dbReference>
<dbReference type="AlphaFoldDB" id="A0A6J8EE88"/>
<evidence type="ECO:0000313" key="9">
    <source>
        <dbReference type="EMBL" id="CAC5418830.1"/>
    </source>
</evidence>
<feature type="signal peptide" evidence="6">
    <location>
        <begin position="1"/>
        <end position="21"/>
    </location>
</feature>
<dbReference type="Pfam" id="PF02932">
    <property type="entry name" value="Neur_chan_memb"/>
    <property type="match status" value="1"/>
</dbReference>
<dbReference type="Gene3D" id="1.20.58.390">
    <property type="entry name" value="Neurotransmitter-gated ion-channel transmembrane domain"/>
    <property type="match status" value="1"/>
</dbReference>
<sequence length="411" mass="46242">MKCYTLIFSLVLVGRINPGYTASFTTVASLYDDLISRSYRYIRPETDLNTATSVGFKFFLTNLQDLDENTGLFSVAGFFEVNWRDNNLIWDPNSYESQSNMRIPTKHIWTPHLILGNPYKEGVVISLEDSTVALYENGDAFWSPADSFQMACDADVSYYPFDSQTCQMMVVPWQYDANEIVILIQSYTVDTTYYSENPQWDYVSSTLYNGSSVNALYISMTFKRKPTFFMINVIFPIILLGVLNIFVFALPADSGERVGFSITLLLSIAVFMTIVADSLPSTSSPRLSSVGIKLVVDLTISSLIVVCTILGLVIHHRDDSQPVTPIWRRLIKVSKTCGPCKKRQNDGIQVGHAETHSVKDTEKLGIPNDDKDDVSWKDVSRFLDKCFIVIFSVVLFLANLSFFMDIVAGVN</sequence>
<dbReference type="InterPro" id="IPR036734">
    <property type="entry name" value="Neur_chan_lig-bd_sf"/>
</dbReference>
<reference evidence="9 10" key="1">
    <citation type="submission" date="2020-06" db="EMBL/GenBank/DDBJ databases">
        <authorList>
            <person name="Li R."/>
            <person name="Bekaert M."/>
        </authorList>
    </citation>
    <scope>NUCLEOTIDE SEQUENCE [LARGE SCALE GENOMIC DNA]</scope>
    <source>
        <strain evidence="10">wild</strain>
    </source>
</reference>
<keyword evidence="3 5" id="KW-1133">Transmembrane helix</keyword>
<dbReference type="Gene3D" id="2.70.170.10">
    <property type="entry name" value="Neurotransmitter-gated ion-channel ligand-binding domain"/>
    <property type="match status" value="1"/>
</dbReference>
<evidence type="ECO:0000256" key="3">
    <source>
        <dbReference type="ARBA" id="ARBA00022989"/>
    </source>
</evidence>
<evidence type="ECO:0000259" key="8">
    <source>
        <dbReference type="Pfam" id="PF02932"/>
    </source>
</evidence>
<dbReference type="OrthoDB" id="6062958at2759"/>
<dbReference type="EMBL" id="CACVKT020008950">
    <property type="protein sequence ID" value="CAC5418830.1"/>
    <property type="molecule type" value="Genomic_DNA"/>
</dbReference>
<evidence type="ECO:0000256" key="5">
    <source>
        <dbReference type="SAM" id="Phobius"/>
    </source>
</evidence>
<feature type="domain" description="Neurotransmitter-gated ion-channel transmembrane" evidence="8">
    <location>
        <begin position="233"/>
        <end position="335"/>
    </location>
</feature>
<feature type="transmembrane region" description="Helical" evidence="5">
    <location>
        <begin position="386"/>
        <end position="408"/>
    </location>
</feature>
<dbReference type="FunFam" id="2.70.170.10:FF:000028">
    <property type="entry name" value="AcetylCholine Receptor"/>
    <property type="match status" value="1"/>
</dbReference>
<keyword evidence="6" id="KW-0732">Signal</keyword>
<dbReference type="PRINTS" id="PR00252">
    <property type="entry name" value="NRIONCHANNEL"/>
</dbReference>
<evidence type="ECO:0000256" key="4">
    <source>
        <dbReference type="ARBA" id="ARBA00023136"/>
    </source>
</evidence>
<comment type="subcellular location">
    <subcellularLocation>
        <location evidence="1">Membrane</location>
        <topology evidence="1">Multi-pass membrane protein</topology>
    </subcellularLocation>
</comment>
<feature type="transmembrane region" description="Helical" evidence="5">
    <location>
        <begin position="291"/>
        <end position="314"/>
    </location>
</feature>
<dbReference type="SUPFAM" id="SSF63712">
    <property type="entry name" value="Nicotinic receptor ligand binding domain-like"/>
    <property type="match status" value="1"/>
</dbReference>
<organism evidence="9 10">
    <name type="scientific">Mytilus coruscus</name>
    <name type="common">Sea mussel</name>
    <dbReference type="NCBI Taxonomy" id="42192"/>
    <lineage>
        <taxon>Eukaryota</taxon>
        <taxon>Metazoa</taxon>
        <taxon>Spiralia</taxon>
        <taxon>Lophotrochozoa</taxon>
        <taxon>Mollusca</taxon>
        <taxon>Bivalvia</taxon>
        <taxon>Autobranchia</taxon>
        <taxon>Pteriomorphia</taxon>
        <taxon>Mytilida</taxon>
        <taxon>Mytiloidea</taxon>
        <taxon>Mytilidae</taxon>
        <taxon>Mytilinae</taxon>
        <taxon>Mytilus</taxon>
    </lineage>
</organism>
<protein>
    <submittedName>
        <fullName evidence="9">CHRNN</fullName>
    </submittedName>
</protein>
<dbReference type="InterPro" id="IPR006029">
    <property type="entry name" value="Neurotrans-gated_channel_TM"/>
</dbReference>
<dbReference type="InterPro" id="IPR006202">
    <property type="entry name" value="Neur_chan_lig-bd"/>
</dbReference>
<evidence type="ECO:0000259" key="7">
    <source>
        <dbReference type="Pfam" id="PF02931"/>
    </source>
</evidence>
<feature type="transmembrane region" description="Helical" evidence="5">
    <location>
        <begin position="228"/>
        <end position="251"/>
    </location>
</feature>
<dbReference type="Proteomes" id="UP000507470">
    <property type="component" value="Unassembled WGS sequence"/>
</dbReference>
<dbReference type="InterPro" id="IPR038050">
    <property type="entry name" value="Neuro_actylchol_rec"/>
</dbReference>
<name>A0A6J8EE88_MYTCO</name>
<evidence type="ECO:0000256" key="2">
    <source>
        <dbReference type="ARBA" id="ARBA00022692"/>
    </source>
</evidence>
<evidence type="ECO:0000256" key="6">
    <source>
        <dbReference type="SAM" id="SignalP"/>
    </source>
</evidence>
<feature type="transmembrane region" description="Helical" evidence="5">
    <location>
        <begin position="258"/>
        <end position="279"/>
    </location>
</feature>
<dbReference type="GO" id="GO:0004888">
    <property type="term" value="F:transmembrane signaling receptor activity"/>
    <property type="evidence" value="ECO:0007669"/>
    <property type="project" value="InterPro"/>
</dbReference>
<dbReference type="CDD" id="cd19051">
    <property type="entry name" value="LGIC_TM_cation"/>
    <property type="match status" value="1"/>
</dbReference>
<evidence type="ECO:0000256" key="1">
    <source>
        <dbReference type="ARBA" id="ARBA00004141"/>
    </source>
</evidence>
<dbReference type="InterPro" id="IPR036719">
    <property type="entry name" value="Neuro-gated_channel_TM_sf"/>
</dbReference>
<keyword evidence="4 5" id="KW-0472">Membrane</keyword>
<proteinExistence type="predicted"/>
<dbReference type="PANTHER" id="PTHR18945">
    <property type="entry name" value="NEUROTRANSMITTER GATED ION CHANNEL"/>
    <property type="match status" value="1"/>
</dbReference>